<dbReference type="GO" id="GO:0022857">
    <property type="term" value="F:transmembrane transporter activity"/>
    <property type="evidence" value="ECO:0007669"/>
    <property type="project" value="InterPro"/>
</dbReference>
<evidence type="ECO:0000313" key="7">
    <source>
        <dbReference type="EMBL" id="PSS12906.1"/>
    </source>
</evidence>
<dbReference type="GeneID" id="36570897"/>
<evidence type="ECO:0000256" key="1">
    <source>
        <dbReference type="ARBA" id="ARBA00004141"/>
    </source>
</evidence>
<organism evidence="7 8">
    <name type="scientific">Amorphotheca resinae ATCC 22711</name>
    <dbReference type="NCBI Taxonomy" id="857342"/>
    <lineage>
        <taxon>Eukaryota</taxon>
        <taxon>Fungi</taxon>
        <taxon>Dikarya</taxon>
        <taxon>Ascomycota</taxon>
        <taxon>Pezizomycotina</taxon>
        <taxon>Leotiomycetes</taxon>
        <taxon>Helotiales</taxon>
        <taxon>Amorphothecaceae</taxon>
        <taxon>Amorphotheca</taxon>
    </lineage>
</organism>
<dbReference type="RefSeq" id="XP_024718897.1">
    <property type="nucleotide sequence ID" value="XM_024862816.1"/>
</dbReference>
<comment type="subcellular location">
    <subcellularLocation>
        <location evidence="1">Membrane</location>
        <topology evidence="1">Multi-pass membrane protein</topology>
    </subcellularLocation>
</comment>
<feature type="transmembrane region" description="Helical" evidence="5">
    <location>
        <begin position="212"/>
        <end position="232"/>
    </location>
</feature>
<keyword evidence="4 5" id="KW-0472">Membrane</keyword>
<dbReference type="EMBL" id="KZ679014">
    <property type="protein sequence ID" value="PSS12906.1"/>
    <property type="molecule type" value="Genomic_DNA"/>
</dbReference>
<feature type="transmembrane region" description="Helical" evidence="5">
    <location>
        <begin position="393"/>
        <end position="412"/>
    </location>
</feature>
<dbReference type="Gene3D" id="1.20.1250.20">
    <property type="entry name" value="MFS general substrate transporter like domains"/>
    <property type="match status" value="1"/>
</dbReference>
<evidence type="ECO:0000259" key="6">
    <source>
        <dbReference type="PROSITE" id="PS50850"/>
    </source>
</evidence>
<feature type="transmembrane region" description="Helical" evidence="5">
    <location>
        <begin position="418"/>
        <end position="445"/>
    </location>
</feature>
<keyword evidence="3 5" id="KW-1133">Transmembrane helix</keyword>
<feature type="transmembrane region" description="Helical" evidence="5">
    <location>
        <begin position="59"/>
        <end position="80"/>
    </location>
</feature>
<dbReference type="PANTHER" id="PTHR23502:SF178">
    <property type="entry name" value="TRANSPORTER, PUTATIVE (AFU_ORTHOLOGUE AFUA_2G02040)-RELATED"/>
    <property type="match status" value="1"/>
</dbReference>
<dbReference type="SUPFAM" id="SSF103473">
    <property type="entry name" value="MFS general substrate transporter"/>
    <property type="match status" value="1"/>
</dbReference>
<dbReference type="AlphaFoldDB" id="A0A2T3AW49"/>
<dbReference type="InterPro" id="IPR036259">
    <property type="entry name" value="MFS_trans_sf"/>
</dbReference>
<dbReference type="GO" id="GO:0005886">
    <property type="term" value="C:plasma membrane"/>
    <property type="evidence" value="ECO:0007669"/>
    <property type="project" value="TreeGrafter"/>
</dbReference>
<sequence length="530" mass="58978">MADIIESVPGTDYLVDVNHKVEVQHAGTEGSSDIILIPQPTECDGDPLRWPRWKKYYQLFLVALYACAFSYGENTLGAAWTTVSEDTGVSLTNMNGGSALNYLLLGFVNIFWIPAAMKIGRRPVFLLTTILCLCAGVWTGKFHGTGQWFGAQVLNGLGTSAYQAVIQLSIFDQFFAHQRGRMLSVYLFGQQLGSILGLITGGTIADNLSWRWSQYIVAIIDGVVLILLFLSFEETLFPRFLFTSSGNPVHNAAAQKPDSESKDSHTIASVSNHYGFPRRKLVERLRLWVYYPEDRTTYWQYFRRPFFLLSFPNVIIAAFIFAFGCTAGIVSFNTISEILTSPPYNWSTTSTGLVFLAALVGNVVGWATGTLSDQIVIHLARRNGGIKEPEMRLWTLGFSMVYAVLGYFLYGWGAQSGAHWMTIAFGVGCMIAHQVSACSIATAYAMECFPGMSGEMVVILAMCSSLINFAFSYSVQPFINAAGYGWTFTFFGLSVWASMLAAVPMIMYGKRWRIRCAPKYYRFVNENRAE</sequence>
<name>A0A2T3AW49_AMORE</name>
<dbReference type="PANTHER" id="PTHR23502">
    <property type="entry name" value="MAJOR FACILITATOR SUPERFAMILY"/>
    <property type="match status" value="1"/>
</dbReference>
<dbReference type="InterPro" id="IPR011701">
    <property type="entry name" value="MFS"/>
</dbReference>
<evidence type="ECO:0000256" key="3">
    <source>
        <dbReference type="ARBA" id="ARBA00022989"/>
    </source>
</evidence>
<feature type="domain" description="Major facilitator superfamily (MFS) profile" evidence="6">
    <location>
        <begin position="58"/>
        <end position="510"/>
    </location>
</feature>
<dbReference type="STRING" id="857342.A0A2T3AW49"/>
<feature type="transmembrane region" description="Helical" evidence="5">
    <location>
        <begin position="457"/>
        <end position="479"/>
    </location>
</feature>
<feature type="transmembrane region" description="Helical" evidence="5">
    <location>
        <begin position="124"/>
        <end position="142"/>
    </location>
</feature>
<keyword evidence="8" id="KW-1185">Reference proteome</keyword>
<dbReference type="InParanoid" id="A0A2T3AW49"/>
<evidence type="ECO:0000256" key="4">
    <source>
        <dbReference type="ARBA" id="ARBA00023136"/>
    </source>
</evidence>
<dbReference type="InterPro" id="IPR020846">
    <property type="entry name" value="MFS_dom"/>
</dbReference>
<feature type="transmembrane region" description="Helical" evidence="5">
    <location>
        <begin position="148"/>
        <end position="171"/>
    </location>
</feature>
<feature type="transmembrane region" description="Helical" evidence="5">
    <location>
        <begin position="306"/>
        <end position="332"/>
    </location>
</feature>
<dbReference type="PROSITE" id="PS50850">
    <property type="entry name" value="MFS"/>
    <property type="match status" value="1"/>
</dbReference>
<proteinExistence type="predicted"/>
<feature type="transmembrane region" description="Helical" evidence="5">
    <location>
        <begin position="100"/>
        <end position="117"/>
    </location>
</feature>
<evidence type="ECO:0000256" key="5">
    <source>
        <dbReference type="SAM" id="Phobius"/>
    </source>
</evidence>
<evidence type="ECO:0000313" key="8">
    <source>
        <dbReference type="Proteomes" id="UP000241818"/>
    </source>
</evidence>
<dbReference type="Pfam" id="PF07690">
    <property type="entry name" value="MFS_1"/>
    <property type="match status" value="1"/>
</dbReference>
<feature type="transmembrane region" description="Helical" evidence="5">
    <location>
        <begin position="183"/>
        <end position="200"/>
    </location>
</feature>
<keyword evidence="2 5" id="KW-0812">Transmembrane</keyword>
<protein>
    <recommendedName>
        <fullName evidence="6">Major facilitator superfamily (MFS) profile domain-containing protein</fullName>
    </recommendedName>
</protein>
<dbReference type="OrthoDB" id="5215911at2759"/>
<gene>
    <name evidence="7" type="ORF">M430DRAFT_143353</name>
</gene>
<dbReference type="Proteomes" id="UP000241818">
    <property type="component" value="Unassembled WGS sequence"/>
</dbReference>
<reference evidence="7 8" key="1">
    <citation type="journal article" date="2018" name="New Phytol.">
        <title>Comparative genomics and transcriptomics depict ericoid mycorrhizal fungi as versatile saprotrophs and plant mutualists.</title>
        <authorList>
            <person name="Martino E."/>
            <person name="Morin E."/>
            <person name="Grelet G.A."/>
            <person name="Kuo A."/>
            <person name="Kohler A."/>
            <person name="Daghino S."/>
            <person name="Barry K.W."/>
            <person name="Cichocki N."/>
            <person name="Clum A."/>
            <person name="Dockter R.B."/>
            <person name="Hainaut M."/>
            <person name="Kuo R.C."/>
            <person name="LaButti K."/>
            <person name="Lindahl B.D."/>
            <person name="Lindquist E.A."/>
            <person name="Lipzen A."/>
            <person name="Khouja H.R."/>
            <person name="Magnuson J."/>
            <person name="Murat C."/>
            <person name="Ohm R.A."/>
            <person name="Singer S.W."/>
            <person name="Spatafora J.W."/>
            <person name="Wang M."/>
            <person name="Veneault-Fourrey C."/>
            <person name="Henrissat B."/>
            <person name="Grigoriev I.V."/>
            <person name="Martin F.M."/>
            <person name="Perotto S."/>
        </authorList>
    </citation>
    <scope>NUCLEOTIDE SEQUENCE [LARGE SCALE GENOMIC DNA]</scope>
    <source>
        <strain evidence="7 8">ATCC 22711</strain>
    </source>
</reference>
<feature type="transmembrane region" description="Helical" evidence="5">
    <location>
        <begin position="485"/>
        <end position="509"/>
    </location>
</feature>
<accession>A0A2T3AW49</accession>
<feature type="transmembrane region" description="Helical" evidence="5">
    <location>
        <begin position="352"/>
        <end position="372"/>
    </location>
</feature>
<evidence type="ECO:0000256" key="2">
    <source>
        <dbReference type="ARBA" id="ARBA00022692"/>
    </source>
</evidence>